<dbReference type="Proteomes" id="UP000053617">
    <property type="component" value="Unassembled WGS sequence"/>
</dbReference>
<organism evidence="1 2">
    <name type="scientific">Rhinocladiella mackenziei CBS 650.93</name>
    <dbReference type="NCBI Taxonomy" id="1442369"/>
    <lineage>
        <taxon>Eukaryota</taxon>
        <taxon>Fungi</taxon>
        <taxon>Dikarya</taxon>
        <taxon>Ascomycota</taxon>
        <taxon>Pezizomycotina</taxon>
        <taxon>Eurotiomycetes</taxon>
        <taxon>Chaetothyriomycetidae</taxon>
        <taxon>Chaetothyriales</taxon>
        <taxon>Herpotrichiellaceae</taxon>
        <taxon>Rhinocladiella</taxon>
    </lineage>
</organism>
<reference evidence="1 2" key="1">
    <citation type="submission" date="2015-01" db="EMBL/GenBank/DDBJ databases">
        <title>The Genome Sequence of Rhinocladiella mackenzie CBS 650.93.</title>
        <authorList>
            <consortium name="The Broad Institute Genomics Platform"/>
            <person name="Cuomo C."/>
            <person name="de Hoog S."/>
            <person name="Gorbushina A."/>
            <person name="Stielow B."/>
            <person name="Teixiera M."/>
            <person name="Abouelleil A."/>
            <person name="Chapman S.B."/>
            <person name="Priest M."/>
            <person name="Young S.K."/>
            <person name="Wortman J."/>
            <person name="Nusbaum C."/>
            <person name="Birren B."/>
        </authorList>
    </citation>
    <scope>NUCLEOTIDE SEQUENCE [LARGE SCALE GENOMIC DNA]</scope>
    <source>
        <strain evidence="1 2">CBS 650.93</strain>
    </source>
</reference>
<dbReference type="InterPro" id="IPR036291">
    <property type="entry name" value="NAD(P)-bd_dom_sf"/>
</dbReference>
<accession>A0A0D2I872</accession>
<evidence type="ECO:0000313" key="2">
    <source>
        <dbReference type="Proteomes" id="UP000053617"/>
    </source>
</evidence>
<dbReference type="EMBL" id="KN847480">
    <property type="protein sequence ID" value="KIX02034.1"/>
    <property type="molecule type" value="Genomic_DNA"/>
</dbReference>
<evidence type="ECO:0008006" key="3">
    <source>
        <dbReference type="Google" id="ProtNLM"/>
    </source>
</evidence>
<dbReference type="HOGENOM" id="CLU_1636324_0_0_1"/>
<dbReference type="OrthoDB" id="2735536at2759"/>
<protein>
    <recommendedName>
        <fullName evidence="3">3-beta hydroxysteroid dehydrogenase/isomerase domain-containing protein</fullName>
    </recommendedName>
</protein>
<dbReference type="VEuPathDB" id="FungiDB:Z518_07973"/>
<dbReference type="Gene3D" id="3.40.50.720">
    <property type="entry name" value="NAD(P)-binding Rossmann-like Domain"/>
    <property type="match status" value="1"/>
</dbReference>
<dbReference type="SUPFAM" id="SSF51735">
    <property type="entry name" value="NAD(P)-binding Rossmann-fold domains"/>
    <property type="match status" value="1"/>
</dbReference>
<dbReference type="RefSeq" id="XP_013269170.1">
    <property type="nucleotide sequence ID" value="XM_013413716.1"/>
</dbReference>
<keyword evidence="2" id="KW-1185">Reference proteome</keyword>
<proteinExistence type="predicted"/>
<name>A0A0D2I872_9EURO</name>
<gene>
    <name evidence="1" type="ORF">Z518_07973</name>
</gene>
<evidence type="ECO:0000313" key="1">
    <source>
        <dbReference type="EMBL" id="KIX02034.1"/>
    </source>
</evidence>
<dbReference type="AlphaFoldDB" id="A0A0D2I872"/>
<dbReference type="STRING" id="1442369.A0A0D2I872"/>
<dbReference type="GeneID" id="25296044"/>
<sequence>MVGQPSRRSQTWQCLTRCDEAASRADVVIHIVTPLAYTDLTEKLVKPSWAMVHNILNAAGRSSRVKRVIITGSTVSTFRIPDDVMSGKSFSADVWNCIPFEEAETDAVNAYQYSKPRGFDLVSLFAPSIIEYRPQEEFKPLKTSLGGQAKIHGIYLSLLCAG</sequence>